<keyword evidence="2" id="KW-1185">Reference proteome</keyword>
<name>A0A9X1NW75_9HYPH</name>
<dbReference type="RefSeq" id="WP_231815668.1">
    <property type="nucleotide sequence ID" value="NZ_JAJOZR010000009.1"/>
</dbReference>
<evidence type="ECO:0000313" key="2">
    <source>
        <dbReference type="Proteomes" id="UP001139089"/>
    </source>
</evidence>
<proteinExistence type="predicted"/>
<dbReference type="EMBL" id="JAJOZR010000009">
    <property type="protein sequence ID" value="MCD7110463.1"/>
    <property type="molecule type" value="Genomic_DNA"/>
</dbReference>
<accession>A0A9X1NW75</accession>
<sequence>MTRAAEWKRGELRGRLDELLNAAEREGPQTVVDANGTFEVIFTAKKQSLEELFSEPGTISEDSPVE</sequence>
<protein>
    <submittedName>
        <fullName evidence="1">Uncharacterized protein</fullName>
    </submittedName>
</protein>
<dbReference type="AlphaFoldDB" id="A0A9X1NW75"/>
<gene>
    <name evidence="1" type="ORF">LRX75_15615</name>
</gene>
<organism evidence="1 2">
    <name type="scientific">Rhizobium quercicola</name>
    <dbReference type="NCBI Taxonomy" id="2901226"/>
    <lineage>
        <taxon>Bacteria</taxon>
        <taxon>Pseudomonadati</taxon>
        <taxon>Pseudomonadota</taxon>
        <taxon>Alphaproteobacteria</taxon>
        <taxon>Hyphomicrobiales</taxon>
        <taxon>Rhizobiaceae</taxon>
        <taxon>Rhizobium/Agrobacterium group</taxon>
        <taxon>Rhizobium</taxon>
    </lineage>
</organism>
<comment type="caution">
    <text evidence="1">The sequence shown here is derived from an EMBL/GenBank/DDBJ whole genome shotgun (WGS) entry which is preliminary data.</text>
</comment>
<dbReference type="Proteomes" id="UP001139089">
    <property type="component" value="Unassembled WGS sequence"/>
</dbReference>
<reference evidence="1" key="1">
    <citation type="submission" date="2021-12" db="EMBL/GenBank/DDBJ databases">
        <authorList>
            <person name="Li Y."/>
        </authorList>
    </citation>
    <scope>NUCLEOTIDE SEQUENCE</scope>
    <source>
        <strain evidence="1">DKSPLA3</strain>
    </source>
</reference>
<evidence type="ECO:0000313" key="1">
    <source>
        <dbReference type="EMBL" id="MCD7110463.1"/>
    </source>
</evidence>